<protein>
    <submittedName>
        <fullName evidence="2">Uncharacterized protein</fullName>
    </submittedName>
</protein>
<organism evidence="2 3">
    <name type="scientific">Ganoderma sinense ZZ0214-1</name>
    <dbReference type="NCBI Taxonomy" id="1077348"/>
    <lineage>
        <taxon>Eukaryota</taxon>
        <taxon>Fungi</taxon>
        <taxon>Dikarya</taxon>
        <taxon>Basidiomycota</taxon>
        <taxon>Agaricomycotina</taxon>
        <taxon>Agaricomycetes</taxon>
        <taxon>Polyporales</taxon>
        <taxon>Polyporaceae</taxon>
        <taxon>Ganoderma</taxon>
    </lineage>
</organism>
<evidence type="ECO:0000313" key="2">
    <source>
        <dbReference type="EMBL" id="PIL23588.1"/>
    </source>
</evidence>
<keyword evidence="1" id="KW-0732">Signal</keyword>
<dbReference type="OrthoDB" id="2769307at2759"/>
<keyword evidence="3" id="KW-1185">Reference proteome</keyword>
<reference evidence="2 3" key="1">
    <citation type="journal article" date="2015" name="Sci. Rep.">
        <title>Chromosome-level genome map provides insights into diverse defense mechanisms in the medicinal fungus Ganoderma sinense.</title>
        <authorList>
            <person name="Zhu Y."/>
            <person name="Xu J."/>
            <person name="Sun C."/>
            <person name="Zhou S."/>
            <person name="Xu H."/>
            <person name="Nelson D.R."/>
            <person name="Qian J."/>
            <person name="Song J."/>
            <person name="Luo H."/>
            <person name="Xiang L."/>
            <person name="Li Y."/>
            <person name="Xu Z."/>
            <person name="Ji A."/>
            <person name="Wang L."/>
            <person name="Lu S."/>
            <person name="Hayward A."/>
            <person name="Sun W."/>
            <person name="Li X."/>
            <person name="Schwartz D.C."/>
            <person name="Wang Y."/>
            <person name="Chen S."/>
        </authorList>
    </citation>
    <scope>NUCLEOTIDE SEQUENCE [LARGE SCALE GENOMIC DNA]</scope>
    <source>
        <strain evidence="2 3">ZZ0214-1</strain>
    </source>
</reference>
<evidence type="ECO:0000256" key="1">
    <source>
        <dbReference type="SAM" id="SignalP"/>
    </source>
</evidence>
<evidence type="ECO:0000313" key="3">
    <source>
        <dbReference type="Proteomes" id="UP000230002"/>
    </source>
</evidence>
<comment type="caution">
    <text evidence="2">The sequence shown here is derived from an EMBL/GenBank/DDBJ whole genome shotgun (WGS) entry which is preliminary data.</text>
</comment>
<name>A0A2G8RQG8_9APHY</name>
<gene>
    <name evidence="2" type="ORF">GSI_14901</name>
</gene>
<accession>A0A2G8RQG8</accession>
<dbReference type="AlphaFoldDB" id="A0A2G8RQG8"/>
<feature type="chain" id="PRO_5013668098" evidence="1">
    <location>
        <begin position="23"/>
        <end position="161"/>
    </location>
</feature>
<proteinExistence type="predicted"/>
<sequence>MRTLTPTVLLSSILTTLTTTRATPGGVVVWSHQGTTQSPTEGAAIKPGAAFPFSYRQANMCKDDAVKVSSYLSRNAPSQSTVLPNGQLAPGSFAHHFGDWTISNWGLPSKNPPPATLVMPVLDGTKPGTPMWFVVVENYAECPPHGQPNWFGLSTTPVVYD</sequence>
<dbReference type="Proteomes" id="UP000230002">
    <property type="component" value="Unassembled WGS sequence"/>
</dbReference>
<dbReference type="EMBL" id="AYKW01000068">
    <property type="protein sequence ID" value="PIL23588.1"/>
    <property type="molecule type" value="Genomic_DNA"/>
</dbReference>
<feature type="signal peptide" evidence="1">
    <location>
        <begin position="1"/>
        <end position="22"/>
    </location>
</feature>